<reference evidence="4" key="1">
    <citation type="submission" date="2022-07" db="EMBL/GenBank/DDBJ databases">
        <authorList>
            <person name="Li W.-J."/>
            <person name="Deng Q.-Q."/>
        </authorList>
    </citation>
    <scope>NUCLEOTIDE SEQUENCE</scope>
    <source>
        <strain evidence="4">SYSU M60031</strain>
    </source>
</reference>
<name>A0AA41XDA2_9BACI</name>
<dbReference type="GO" id="GO:0016787">
    <property type="term" value="F:hydrolase activity"/>
    <property type="evidence" value="ECO:0007669"/>
    <property type="project" value="UniProtKB-KW"/>
</dbReference>
<evidence type="ECO:0000256" key="1">
    <source>
        <dbReference type="ARBA" id="ARBA00006336"/>
    </source>
</evidence>
<evidence type="ECO:0000313" key="4">
    <source>
        <dbReference type="EMBL" id="MCP8970770.1"/>
    </source>
</evidence>
<keyword evidence="2 4" id="KW-0378">Hydrolase</keyword>
<feature type="domain" description="Isochorismatase-like" evidence="3">
    <location>
        <begin position="9"/>
        <end position="182"/>
    </location>
</feature>
<protein>
    <submittedName>
        <fullName evidence="4">Cysteine hydrolase</fullName>
    </submittedName>
</protein>
<organism evidence="4 5">
    <name type="scientific">Ectobacillus ponti</name>
    <dbReference type="NCBI Taxonomy" id="2961894"/>
    <lineage>
        <taxon>Bacteria</taxon>
        <taxon>Bacillati</taxon>
        <taxon>Bacillota</taxon>
        <taxon>Bacilli</taxon>
        <taxon>Bacillales</taxon>
        <taxon>Bacillaceae</taxon>
        <taxon>Ectobacillus</taxon>
    </lineage>
</organism>
<dbReference type="SUPFAM" id="SSF52499">
    <property type="entry name" value="Isochorismatase-like hydrolases"/>
    <property type="match status" value="1"/>
</dbReference>
<gene>
    <name evidence="4" type="ORF">NK662_19825</name>
</gene>
<evidence type="ECO:0000256" key="2">
    <source>
        <dbReference type="ARBA" id="ARBA00022801"/>
    </source>
</evidence>
<evidence type="ECO:0000313" key="5">
    <source>
        <dbReference type="Proteomes" id="UP001156102"/>
    </source>
</evidence>
<dbReference type="CDD" id="cd01014">
    <property type="entry name" value="nicotinamidase_related"/>
    <property type="match status" value="1"/>
</dbReference>
<evidence type="ECO:0000259" key="3">
    <source>
        <dbReference type="Pfam" id="PF00857"/>
    </source>
</evidence>
<dbReference type="Proteomes" id="UP001156102">
    <property type="component" value="Unassembled WGS sequence"/>
</dbReference>
<sequence>MKQLSARPALITIDVQQGFHDSYWGKRSNPQAEGQIAALLAAWRQRNLPIFHVQHLSLQPESPLYYQKPEGIAFMDCMGLQPDEDIVQKNVNSAFIGTNLEQKLRAQSIESVVIIGFSTQHCISTTTRMSGNLGFHTFVVSDATAAFDVTGPNGVYYPADTVHDVSLATLHREFAEVITTEELLRRLTAL</sequence>
<keyword evidence="5" id="KW-1185">Reference proteome</keyword>
<dbReference type="InterPro" id="IPR050272">
    <property type="entry name" value="Isochorismatase-like_hydrls"/>
</dbReference>
<dbReference type="PANTHER" id="PTHR43540">
    <property type="entry name" value="PEROXYUREIDOACRYLATE/UREIDOACRYLATE AMIDOHYDROLASE-RELATED"/>
    <property type="match status" value="1"/>
</dbReference>
<accession>A0AA41XDA2</accession>
<dbReference type="RefSeq" id="WP_254760693.1">
    <property type="nucleotide sequence ID" value="NZ_JANCLT010000014.1"/>
</dbReference>
<dbReference type="EMBL" id="JANCLT010000014">
    <property type="protein sequence ID" value="MCP8970770.1"/>
    <property type="molecule type" value="Genomic_DNA"/>
</dbReference>
<dbReference type="Gene3D" id="3.40.50.850">
    <property type="entry name" value="Isochorismatase-like"/>
    <property type="match status" value="1"/>
</dbReference>
<proteinExistence type="inferred from homology"/>
<comment type="similarity">
    <text evidence="1">Belongs to the isochorismatase family.</text>
</comment>
<dbReference type="InterPro" id="IPR036380">
    <property type="entry name" value="Isochorismatase-like_sf"/>
</dbReference>
<comment type="caution">
    <text evidence="4">The sequence shown here is derived from an EMBL/GenBank/DDBJ whole genome shotgun (WGS) entry which is preliminary data.</text>
</comment>
<dbReference type="Pfam" id="PF00857">
    <property type="entry name" value="Isochorismatase"/>
    <property type="match status" value="1"/>
</dbReference>
<dbReference type="PANTHER" id="PTHR43540:SF1">
    <property type="entry name" value="ISOCHORISMATASE HYDROLASE"/>
    <property type="match status" value="1"/>
</dbReference>
<dbReference type="InterPro" id="IPR000868">
    <property type="entry name" value="Isochorismatase-like_dom"/>
</dbReference>
<dbReference type="AlphaFoldDB" id="A0AA41XDA2"/>